<dbReference type="EMBL" id="CP011568">
    <property type="protein sequence ID" value="AKJ70616.1"/>
    <property type="molecule type" value="Genomic_DNA"/>
</dbReference>
<evidence type="ECO:0000313" key="3">
    <source>
        <dbReference type="Proteomes" id="UP000036700"/>
    </source>
</evidence>
<evidence type="ECO:0008006" key="4">
    <source>
        <dbReference type="Google" id="ProtNLM"/>
    </source>
</evidence>
<dbReference type="Proteomes" id="UP000036700">
    <property type="component" value="Chromosome"/>
</dbReference>
<proteinExistence type="predicted"/>
<dbReference type="STRING" id="445709.ABW99_15215"/>
<accession>A0A0G3F0T1</accession>
<dbReference type="RefSeq" id="WP_047216693.1">
    <property type="nucleotide sequence ID" value="NZ_CP011568.3"/>
</dbReference>
<organism evidence="2 3">
    <name type="scientific">Pandoraea thiooxydans</name>
    <dbReference type="NCBI Taxonomy" id="445709"/>
    <lineage>
        <taxon>Bacteria</taxon>
        <taxon>Pseudomonadati</taxon>
        <taxon>Pseudomonadota</taxon>
        <taxon>Betaproteobacteria</taxon>
        <taxon>Burkholderiales</taxon>
        <taxon>Burkholderiaceae</taxon>
        <taxon>Pandoraea</taxon>
    </lineage>
</organism>
<protein>
    <recommendedName>
        <fullName evidence="4">DUF2239 domain-containing protein</fullName>
    </recommendedName>
</protein>
<reference evidence="3" key="1">
    <citation type="submission" date="2015-06" db="EMBL/GenBank/DDBJ databases">
        <authorList>
            <person name="Lim Y.L."/>
            <person name="Ee R."/>
            <person name="Yong D."/>
            <person name="How K.Y."/>
            <person name="Yin W.F."/>
            <person name="Chan K.G."/>
        </authorList>
    </citation>
    <scope>NUCLEOTIDE SEQUENCE [LARGE SCALE GENOMIC DNA]</scope>
    <source>
        <strain evidence="3">DSM 25325</strain>
    </source>
</reference>
<dbReference type="Pfam" id="PF09998">
    <property type="entry name" value="DUF2239"/>
    <property type="match status" value="1"/>
</dbReference>
<feature type="region of interest" description="Disordered" evidence="1">
    <location>
        <begin position="68"/>
        <end position="89"/>
    </location>
</feature>
<dbReference type="InterPro" id="IPR018715">
    <property type="entry name" value="DUF2239"/>
</dbReference>
<evidence type="ECO:0000256" key="1">
    <source>
        <dbReference type="SAM" id="MobiDB-lite"/>
    </source>
</evidence>
<gene>
    <name evidence="2" type="ORF">ABW99_15215</name>
</gene>
<evidence type="ECO:0000313" key="2">
    <source>
        <dbReference type="EMBL" id="AKJ70616.1"/>
    </source>
</evidence>
<keyword evidence="3" id="KW-1185">Reference proteome</keyword>
<dbReference type="AlphaFoldDB" id="A0A0G3F0T1"/>
<dbReference type="OrthoDB" id="282960at2"/>
<dbReference type="PATRIC" id="fig|445709.3.peg.3219"/>
<sequence>MTNTSNPATVNRYTVFDGPRRIAAGSLATAALAFKHALAQGASGPVLVYDDRTGRVTDIDTRGTDAEVAARHAAGDDPASAAGPRGRGRPRLGVVAREVTLLPRHWDWLAAQPGGASVALRRLVDQARHALGEQDRRRAAHERAYHFMSAMAGDLPHFEEAVRALFADDRPRFGTLVAGWPEDVREYAARLAFERDDPALVPPQP</sequence>
<name>A0A0G3F0T1_9BURK</name>
<dbReference type="KEGG" id="ptx:ABW99_15215"/>